<dbReference type="KEGG" id="kaf:KAFR_0K00290"/>
<dbReference type="STRING" id="1071382.H2B184"/>
<name>H2B184_KAZAF</name>
<dbReference type="RefSeq" id="XP_003959519.1">
    <property type="nucleotide sequence ID" value="XM_003959470.1"/>
</dbReference>
<dbReference type="GO" id="GO:0005634">
    <property type="term" value="C:nucleus"/>
    <property type="evidence" value="ECO:0007669"/>
    <property type="project" value="TreeGrafter"/>
</dbReference>
<sequence length="598" mass="69115">MSLEALDSLLEWGQQNHVKIPQNVEFVYDELRGIHCKSKDMVTDVLKFELPHNVILTGVLAEKVFGTNNTTWCKFLLAKLMFDKDATLCDGTDLTEKFNPYLNALPKVVNSPLVWNPRELELLRNTNLGNSIRGKLKSIYKEWYDVVSNMTNKKFFEVETISHDISCYENFEHISSERMYDDILSNTANKSPAVWYSFSAFLWSHLIFTSRAFPEYIINPECDPFSVMLLPIVDLLNHDYQAKAEWSSNEDRSFCYKNLNENLKAGDEVLNNYGAKGNEELLSGYGFVLENNICDSLLLKLKLPDDTIRDILDYEPDIELLTIDDYTTFAFETEMAQKANATNKKTVENFSDGIIYLINVQNPRATVLKLLKLFSYLKKCSGKESHKDLRARFDGLHTLRGAIEQNLSAMKSEPVFTENYREKYDLNEYRLYCASEYRKGQEQVLKNTISEIRAIEKEWLKENKHSLLSINKILKNDTQFAENELSSLFQGIDQEDVAFESTFDLLIIWIVAKAKYASFPSKYEWVGKQFNELHRVIGDAIDIDVQNDASAFYEEFFTSKSEAILPPVTLDEIQRAFMFVKYNCFTRVSSDETILVKK</sequence>
<dbReference type="InterPro" id="IPR001214">
    <property type="entry name" value="SET_dom"/>
</dbReference>
<dbReference type="PANTHER" id="PTHR13271:SF147">
    <property type="entry name" value="PROTEIN-LYSINE N-METHYLTRANSFERASE EFM1-RELATED"/>
    <property type="match status" value="1"/>
</dbReference>
<dbReference type="HOGENOM" id="CLU_030667_2_0_1"/>
<dbReference type="InParanoid" id="H2B184"/>
<reference evidence="2 3" key="1">
    <citation type="journal article" date="2011" name="Proc. Natl. Acad. Sci. U.S.A.">
        <title>Evolutionary erosion of yeast sex chromosomes by mating-type switching accidents.</title>
        <authorList>
            <person name="Gordon J.L."/>
            <person name="Armisen D."/>
            <person name="Proux-Wera E."/>
            <person name="Oheigeartaigh S.S."/>
            <person name="Byrne K.P."/>
            <person name="Wolfe K.H."/>
        </authorList>
    </citation>
    <scope>NUCLEOTIDE SEQUENCE [LARGE SCALE GENOMIC DNA]</scope>
    <source>
        <strain evidence="3">ATCC 22294 / BCRC 22015 / CBS 2517 / CECT 1963 / NBRC 1671 / NRRL Y-8276</strain>
    </source>
</reference>
<dbReference type="SUPFAM" id="SSF82199">
    <property type="entry name" value="SET domain"/>
    <property type="match status" value="1"/>
</dbReference>
<accession>H2B184</accession>
<dbReference type="eggNOG" id="KOG1337">
    <property type="taxonomic scope" value="Eukaryota"/>
</dbReference>
<protein>
    <recommendedName>
        <fullName evidence="1">SET domain-containing protein</fullName>
    </recommendedName>
</protein>
<dbReference type="AlphaFoldDB" id="H2B184"/>
<keyword evidence="3" id="KW-1185">Reference proteome</keyword>
<evidence type="ECO:0000313" key="2">
    <source>
        <dbReference type="EMBL" id="CCF60384.1"/>
    </source>
</evidence>
<dbReference type="GeneID" id="13886573"/>
<organism evidence="2 3">
    <name type="scientific">Kazachstania africana (strain ATCC 22294 / BCRC 22015 / CBS 2517 / CECT 1963 / NBRC 1671 / NRRL Y-8276)</name>
    <name type="common">Yeast</name>
    <name type="synonym">Kluyveromyces africanus</name>
    <dbReference type="NCBI Taxonomy" id="1071382"/>
    <lineage>
        <taxon>Eukaryota</taxon>
        <taxon>Fungi</taxon>
        <taxon>Dikarya</taxon>
        <taxon>Ascomycota</taxon>
        <taxon>Saccharomycotina</taxon>
        <taxon>Saccharomycetes</taxon>
        <taxon>Saccharomycetales</taxon>
        <taxon>Saccharomycetaceae</taxon>
        <taxon>Kazachstania</taxon>
    </lineage>
</organism>
<dbReference type="PANTHER" id="PTHR13271">
    <property type="entry name" value="UNCHARACTERIZED PUTATIVE METHYLTRANSFERASE"/>
    <property type="match status" value="1"/>
</dbReference>
<evidence type="ECO:0000259" key="1">
    <source>
        <dbReference type="PROSITE" id="PS50280"/>
    </source>
</evidence>
<dbReference type="PROSITE" id="PS50280">
    <property type="entry name" value="SET"/>
    <property type="match status" value="1"/>
</dbReference>
<dbReference type="Proteomes" id="UP000005220">
    <property type="component" value="Chromosome 11"/>
</dbReference>
<gene>
    <name evidence="2" type="primary">KAFR0K00290</name>
    <name evidence="2" type="ORF">KAFR_0K00290</name>
</gene>
<dbReference type="FunCoup" id="H2B184">
    <property type="interactions" value="364"/>
</dbReference>
<proteinExistence type="predicted"/>
<dbReference type="InterPro" id="IPR046341">
    <property type="entry name" value="SET_dom_sf"/>
</dbReference>
<dbReference type="Gene3D" id="3.90.1410.10">
    <property type="entry name" value="set domain protein methyltransferase, domain 1"/>
    <property type="match status" value="1"/>
</dbReference>
<dbReference type="OrthoDB" id="42889at2759"/>
<dbReference type="InterPro" id="IPR050600">
    <property type="entry name" value="SETD3_SETD6_MTase"/>
</dbReference>
<dbReference type="GO" id="GO:0016279">
    <property type="term" value="F:protein-lysine N-methyltransferase activity"/>
    <property type="evidence" value="ECO:0007669"/>
    <property type="project" value="EnsemblFungi"/>
</dbReference>
<feature type="domain" description="SET" evidence="1">
    <location>
        <begin position="22"/>
        <end position="274"/>
    </location>
</feature>
<evidence type="ECO:0000313" key="3">
    <source>
        <dbReference type="Proteomes" id="UP000005220"/>
    </source>
</evidence>
<dbReference type="EMBL" id="HE650831">
    <property type="protein sequence ID" value="CCF60384.1"/>
    <property type="molecule type" value="Genomic_DNA"/>
</dbReference>